<dbReference type="AlphaFoldDB" id="A0A7X4GKR9"/>
<protein>
    <submittedName>
        <fullName evidence="1">DUF4336 domain-containing protein</fullName>
    </submittedName>
</protein>
<accession>A0A7X4GKR9</accession>
<sequence>MTWKRGALGAGIAAAGAAALYRLWLARSGAADPKQVGYPPLASPKQLDEGLWIVDDTMVASGLSLPVRMTVLRLDNGDLVLHSPTAFTPRLAGALRALGPVRHLIAPTTAHWTNLADWQRAFPQAATWAVPGLRERLQVRLSSVLIDSDLGEEAPSEWADALDQGLIRGGGGFCESYFFHKSSRTLILCDTIQNLEPHKLPPVTRLAVQAAGGNRGTTAHHVRKALKLGGEAARKAIGRVTALQPERVIFAHGAIFETNAAARLQQAFAWMTRA</sequence>
<dbReference type="EMBL" id="WVTD01000015">
    <property type="protein sequence ID" value="MYL99434.1"/>
    <property type="molecule type" value="Genomic_DNA"/>
</dbReference>
<evidence type="ECO:0000313" key="1">
    <source>
        <dbReference type="EMBL" id="MYL99434.1"/>
    </source>
</evidence>
<keyword evidence="2" id="KW-1185">Reference proteome</keyword>
<comment type="caution">
    <text evidence="1">The sequence shown here is derived from an EMBL/GenBank/DDBJ whole genome shotgun (WGS) entry which is preliminary data.</text>
</comment>
<proteinExistence type="predicted"/>
<dbReference type="Proteomes" id="UP000465810">
    <property type="component" value="Unassembled WGS sequence"/>
</dbReference>
<organism evidence="1 2">
    <name type="scientific">Novosphingobium silvae</name>
    <dbReference type="NCBI Taxonomy" id="2692619"/>
    <lineage>
        <taxon>Bacteria</taxon>
        <taxon>Pseudomonadati</taxon>
        <taxon>Pseudomonadota</taxon>
        <taxon>Alphaproteobacteria</taxon>
        <taxon>Sphingomonadales</taxon>
        <taxon>Sphingomonadaceae</taxon>
        <taxon>Novosphingobium</taxon>
    </lineage>
</organism>
<name>A0A7X4GKR9_9SPHN</name>
<dbReference type="InterPro" id="IPR025638">
    <property type="entry name" value="DUF4336"/>
</dbReference>
<evidence type="ECO:0000313" key="2">
    <source>
        <dbReference type="Proteomes" id="UP000465810"/>
    </source>
</evidence>
<gene>
    <name evidence="1" type="ORF">GR702_16820</name>
</gene>
<dbReference type="Pfam" id="PF14234">
    <property type="entry name" value="DUF4336"/>
    <property type="match status" value="1"/>
</dbReference>
<dbReference type="PANTHER" id="PTHR33835:SF2">
    <property type="entry name" value="LYSINE-TRNA LIGASE"/>
    <property type="match status" value="1"/>
</dbReference>
<dbReference type="SUPFAM" id="SSF56281">
    <property type="entry name" value="Metallo-hydrolase/oxidoreductase"/>
    <property type="match status" value="1"/>
</dbReference>
<dbReference type="InterPro" id="IPR036866">
    <property type="entry name" value="RibonucZ/Hydroxyglut_hydro"/>
</dbReference>
<dbReference type="PANTHER" id="PTHR33835">
    <property type="entry name" value="YALI0C07656P"/>
    <property type="match status" value="1"/>
</dbReference>
<dbReference type="RefSeq" id="WP_160986939.1">
    <property type="nucleotide sequence ID" value="NZ_WVTD01000015.1"/>
</dbReference>
<reference evidence="1 2" key="1">
    <citation type="submission" date="2019-12" db="EMBL/GenBank/DDBJ databases">
        <authorList>
            <person name="Feng G."/>
            <person name="Zhu H."/>
        </authorList>
    </citation>
    <scope>NUCLEOTIDE SEQUENCE [LARGE SCALE GENOMIC DNA]</scope>
    <source>
        <strain evidence="1 2">FGD1</strain>
    </source>
</reference>